<dbReference type="FunFam" id="3.40.50.2300:FF:000001">
    <property type="entry name" value="DNA-binding response regulator PhoB"/>
    <property type="match status" value="1"/>
</dbReference>
<evidence type="ECO:0000256" key="7">
    <source>
        <dbReference type="ARBA" id="ARBA00024867"/>
    </source>
</evidence>
<keyword evidence="5 9" id="KW-0238">DNA-binding</keyword>
<evidence type="ECO:0000256" key="6">
    <source>
        <dbReference type="ARBA" id="ARBA00023163"/>
    </source>
</evidence>
<dbReference type="GO" id="GO:0006355">
    <property type="term" value="P:regulation of DNA-templated transcription"/>
    <property type="evidence" value="ECO:0007669"/>
    <property type="project" value="InterPro"/>
</dbReference>
<organism evidence="12 13">
    <name type="scientific">Clostridium fungisolvens</name>
    <dbReference type="NCBI Taxonomy" id="1604897"/>
    <lineage>
        <taxon>Bacteria</taxon>
        <taxon>Bacillati</taxon>
        <taxon>Bacillota</taxon>
        <taxon>Clostridia</taxon>
        <taxon>Eubacteriales</taxon>
        <taxon>Clostridiaceae</taxon>
        <taxon>Clostridium</taxon>
    </lineage>
</organism>
<dbReference type="SMART" id="SM00448">
    <property type="entry name" value="REC"/>
    <property type="match status" value="1"/>
</dbReference>
<evidence type="ECO:0000313" key="13">
    <source>
        <dbReference type="Proteomes" id="UP000580568"/>
    </source>
</evidence>
<evidence type="ECO:0000256" key="4">
    <source>
        <dbReference type="ARBA" id="ARBA00023015"/>
    </source>
</evidence>
<dbReference type="AlphaFoldDB" id="A0A6V8SL72"/>
<accession>A0A6V8SL72</accession>
<dbReference type="PROSITE" id="PS51755">
    <property type="entry name" value="OMPR_PHOB"/>
    <property type="match status" value="1"/>
</dbReference>
<dbReference type="FunFam" id="1.10.10.10:FF:000018">
    <property type="entry name" value="DNA-binding response regulator ResD"/>
    <property type="match status" value="1"/>
</dbReference>
<dbReference type="PANTHER" id="PTHR48111:SF54">
    <property type="entry name" value="STAGE 0 SPORULATION PROTEIN A HOMOLOG"/>
    <property type="match status" value="1"/>
</dbReference>
<dbReference type="InterPro" id="IPR036388">
    <property type="entry name" value="WH-like_DNA-bd_sf"/>
</dbReference>
<dbReference type="Gene3D" id="1.10.10.10">
    <property type="entry name" value="Winged helix-like DNA-binding domain superfamily/Winged helix DNA-binding domain"/>
    <property type="match status" value="1"/>
</dbReference>
<dbReference type="SMART" id="SM00862">
    <property type="entry name" value="Trans_reg_C"/>
    <property type="match status" value="1"/>
</dbReference>
<evidence type="ECO:0000256" key="2">
    <source>
        <dbReference type="ARBA" id="ARBA00022553"/>
    </source>
</evidence>
<protein>
    <recommendedName>
        <fullName evidence="1">Stage 0 sporulation protein A homolog</fullName>
    </recommendedName>
</protein>
<comment type="caution">
    <text evidence="12">The sequence shown here is derived from an EMBL/GenBank/DDBJ whole genome shotgun (WGS) entry which is preliminary data.</text>
</comment>
<keyword evidence="3" id="KW-0902">Two-component regulatory system</keyword>
<evidence type="ECO:0000256" key="8">
    <source>
        <dbReference type="PROSITE-ProRule" id="PRU00169"/>
    </source>
</evidence>
<evidence type="ECO:0000313" key="12">
    <source>
        <dbReference type="EMBL" id="GFP77516.1"/>
    </source>
</evidence>
<dbReference type="SUPFAM" id="SSF52172">
    <property type="entry name" value="CheY-like"/>
    <property type="match status" value="1"/>
</dbReference>
<feature type="domain" description="Response regulatory" evidence="10">
    <location>
        <begin position="3"/>
        <end position="117"/>
    </location>
</feature>
<evidence type="ECO:0000256" key="9">
    <source>
        <dbReference type="PROSITE-ProRule" id="PRU01091"/>
    </source>
</evidence>
<reference evidence="12 13" key="1">
    <citation type="submission" date="2020-07" db="EMBL/GenBank/DDBJ databases">
        <title>A new beta-1,3-glucan-decomposing anaerobic bacterium isolated from anoxic soil subjected to biological soil disinfestation.</title>
        <authorList>
            <person name="Ueki A."/>
            <person name="Tonouchi A."/>
        </authorList>
    </citation>
    <scope>NUCLEOTIDE SEQUENCE [LARGE SCALE GENOMIC DNA]</scope>
    <source>
        <strain evidence="12 13">TW1</strain>
    </source>
</reference>
<dbReference type="EMBL" id="BLZR01000001">
    <property type="protein sequence ID" value="GFP77516.1"/>
    <property type="molecule type" value="Genomic_DNA"/>
</dbReference>
<evidence type="ECO:0000256" key="3">
    <source>
        <dbReference type="ARBA" id="ARBA00023012"/>
    </source>
</evidence>
<dbReference type="Gene3D" id="6.10.250.690">
    <property type="match status" value="1"/>
</dbReference>
<evidence type="ECO:0000256" key="5">
    <source>
        <dbReference type="ARBA" id="ARBA00023125"/>
    </source>
</evidence>
<dbReference type="InterPro" id="IPR039420">
    <property type="entry name" value="WalR-like"/>
</dbReference>
<feature type="DNA-binding region" description="OmpR/PhoB-type" evidence="9">
    <location>
        <begin position="129"/>
        <end position="228"/>
    </location>
</feature>
<proteinExistence type="predicted"/>
<gene>
    <name evidence="12" type="ORF">bsdtw1_03646</name>
</gene>
<evidence type="ECO:0000259" key="11">
    <source>
        <dbReference type="PROSITE" id="PS51755"/>
    </source>
</evidence>
<dbReference type="Pfam" id="PF00072">
    <property type="entry name" value="Response_reg"/>
    <property type="match status" value="1"/>
</dbReference>
<keyword evidence="2 8" id="KW-0597">Phosphoprotein</keyword>
<dbReference type="CDD" id="cd00383">
    <property type="entry name" value="trans_reg_C"/>
    <property type="match status" value="1"/>
</dbReference>
<evidence type="ECO:0000259" key="10">
    <source>
        <dbReference type="PROSITE" id="PS50110"/>
    </source>
</evidence>
<keyword evidence="13" id="KW-1185">Reference proteome</keyword>
<dbReference type="SUPFAM" id="SSF46894">
    <property type="entry name" value="C-terminal effector domain of the bipartite response regulators"/>
    <property type="match status" value="1"/>
</dbReference>
<dbReference type="GO" id="GO:0005829">
    <property type="term" value="C:cytosol"/>
    <property type="evidence" value="ECO:0007669"/>
    <property type="project" value="TreeGrafter"/>
</dbReference>
<dbReference type="GO" id="GO:0000156">
    <property type="term" value="F:phosphorelay response regulator activity"/>
    <property type="evidence" value="ECO:0007669"/>
    <property type="project" value="TreeGrafter"/>
</dbReference>
<sequence>MSKILLVEDEDSIRGFLKINFERNDYKVIEANNGEEGIRLALLEKPDVAILDVMLPGIDGFKVCERLRKEYPNMGIIMLTAKGQDMDRIMGLEFGADDYVVKPFNPIEVTLRVKALLRRMDEKIDKSDGDKLILEPFEMNLYSQKLFKEQIEIDVTPKEFLLMKIFLENPGKAFSRDELLNLVWGVNFFGDPKIVDVNIRRLRSKIEDSASTPRYIETVWGTGYRWKK</sequence>
<dbReference type="GO" id="GO:0000976">
    <property type="term" value="F:transcription cis-regulatory region binding"/>
    <property type="evidence" value="ECO:0007669"/>
    <property type="project" value="TreeGrafter"/>
</dbReference>
<name>A0A6V8SL72_9CLOT</name>
<dbReference type="InterPro" id="IPR001789">
    <property type="entry name" value="Sig_transdc_resp-reg_receiver"/>
</dbReference>
<dbReference type="InterPro" id="IPR001867">
    <property type="entry name" value="OmpR/PhoB-type_DNA-bd"/>
</dbReference>
<dbReference type="RefSeq" id="WP_183278886.1">
    <property type="nucleotide sequence ID" value="NZ_BLZR01000001.1"/>
</dbReference>
<dbReference type="GO" id="GO:0032993">
    <property type="term" value="C:protein-DNA complex"/>
    <property type="evidence" value="ECO:0007669"/>
    <property type="project" value="TreeGrafter"/>
</dbReference>
<dbReference type="Proteomes" id="UP000580568">
    <property type="component" value="Unassembled WGS sequence"/>
</dbReference>
<dbReference type="Pfam" id="PF00486">
    <property type="entry name" value="Trans_reg_C"/>
    <property type="match status" value="1"/>
</dbReference>
<keyword evidence="6" id="KW-0804">Transcription</keyword>
<keyword evidence="4" id="KW-0805">Transcription regulation</keyword>
<dbReference type="PROSITE" id="PS50110">
    <property type="entry name" value="RESPONSE_REGULATORY"/>
    <property type="match status" value="1"/>
</dbReference>
<dbReference type="Gene3D" id="3.40.50.2300">
    <property type="match status" value="1"/>
</dbReference>
<dbReference type="CDD" id="cd17574">
    <property type="entry name" value="REC_OmpR"/>
    <property type="match status" value="1"/>
</dbReference>
<evidence type="ECO:0000256" key="1">
    <source>
        <dbReference type="ARBA" id="ARBA00018672"/>
    </source>
</evidence>
<dbReference type="InterPro" id="IPR011006">
    <property type="entry name" value="CheY-like_superfamily"/>
</dbReference>
<feature type="modified residue" description="4-aspartylphosphate" evidence="8">
    <location>
        <position position="52"/>
    </location>
</feature>
<dbReference type="InterPro" id="IPR016032">
    <property type="entry name" value="Sig_transdc_resp-reg_C-effctor"/>
</dbReference>
<comment type="function">
    <text evidence="7">May play the central regulatory role in sporulation. It may be an element of the effector pathway responsible for the activation of sporulation genes in response to nutritional stress. Spo0A may act in concert with spo0H (a sigma factor) to control the expression of some genes that are critical to the sporulation process.</text>
</comment>
<dbReference type="PANTHER" id="PTHR48111">
    <property type="entry name" value="REGULATOR OF RPOS"/>
    <property type="match status" value="1"/>
</dbReference>
<feature type="domain" description="OmpR/PhoB-type" evidence="11">
    <location>
        <begin position="129"/>
        <end position="228"/>
    </location>
</feature>